<dbReference type="InterPro" id="IPR043502">
    <property type="entry name" value="DNA/RNA_pol_sf"/>
</dbReference>
<dbReference type="InterPro" id="IPR043128">
    <property type="entry name" value="Rev_trsase/Diguanyl_cyclase"/>
</dbReference>
<evidence type="ECO:0000313" key="9">
    <source>
        <dbReference type="EMBL" id="SPC75020.1"/>
    </source>
</evidence>
<feature type="compositionally biased region" description="Basic and acidic residues" evidence="7">
    <location>
        <begin position="66"/>
        <end position="81"/>
    </location>
</feature>
<evidence type="ECO:0000256" key="6">
    <source>
        <dbReference type="ARBA" id="ARBA00022918"/>
    </source>
</evidence>
<gene>
    <name evidence="9" type="ORF">FSB_LOCUS2902</name>
</gene>
<dbReference type="SUPFAM" id="SSF56672">
    <property type="entry name" value="DNA/RNA polymerases"/>
    <property type="match status" value="1"/>
</dbReference>
<dbReference type="EMBL" id="OIVN01000140">
    <property type="protein sequence ID" value="SPC75020.1"/>
    <property type="molecule type" value="Genomic_DNA"/>
</dbReference>
<keyword evidence="3" id="KW-0540">Nuclease</keyword>
<dbReference type="InterPro" id="IPR041373">
    <property type="entry name" value="RT_RNaseH"/>
</dbReference>
<proteinExistence type="predicted"/>
<dbReference type="AlphaFoldDB" id="A0A2N9EK56"/>
<feature type="compositionally biased region" description="Basic and acidic residues" evidence="7">
    <location>
        <begin position="32"/>
        <end position="45"/>
    </location>
</feature>
<keyword evidence="2" id="KW-0548">Nucleotidyltransferase</keyword>
<dbReference type="PROSITE" id="PS50994">
    <property type="entry name" value="INTEGRASE"/>
    <property type="match status" value="1"/>
</dbReference>
<dbReference type="GO" id="GO:0003676">
    <property type="term" value="F:nucleic acid binding"/>
    <property type="evidence" value="ECO:0007669"/>
    <property type="project" value="InterPro"/>
</dbReference>
<dbReference type="Pfam" id="PF13456">
    <property type="entry name" value="RVT_3"/>
    <property type="match status" value="1"/>
</dbReference>
<feature type="compositionally biased region" description="Pro residues" evidence="7">
    <location>
        <begin position="51"/>
        <end position="63"/>
    </location>
</feature>
<dbReference type="InterPro" id="IPR012337">
    <property type="entry name" value="RNaseH-like_sf"/>
</dbReference>
<dbReference type="Gene3D" id="3.30.420.10">
    <property type="entry name" value="Ribonuclease H-like superfamily/Ribonuclease H"/>
    <property type="match status" value="2"/>
</dbReference>
<dbReference type="GO" id="GO:0003964">
    <property type="term" value="F:RNA-directed DNA polymerase activity"/>
    <property type="evidence" value="ECO:0007669"/>
    <property type="project" value="UniProtKB-KW"/>
</dbReference>
<keyword evidence="5" id="KW-0378">Hydrolase</keyword>
<feature type="domain" description="Integrase catalytic" evidence="8">
    <location>
        <begin position="702"/>
        <end position="808"/>
    </location>
</feature>
<sequence>MEGVHNDGTSADTPMTPIERQMQVIATNIQDLARETTRQNKELWHAIRKGPPTPPDDNQPPPQRKSRMDDQEADSRGSDDKIVHLEKELHEMKKQMGDMKNSLKAKATRNLDNLVHRADSPFIPRIANFPLPARFKVSLLENFDGTKDPFDYLEAFKTIMQLQAVLEEIMCRAFPMGLRGSVRVWFNKLESESIGSFVQLSRAFIDHFIDGHADRPPKGRCHPDRIHGEIAKGRLPLRPLRRPSRNIIRAHVRSMNAEDAIKSQDDPPLKRRKDIDDHKHELIKQKVPKFLETPERKRTTVPSGKFSCFTPLNTPIDQLHMQIHDDSSLRWPGKIRLDLDSKTYTAGSTETTTISQKTMGKNVEVYIDDMLVKSKEEDDHLKDLEETFKTLRKYQMKLNPSKCAFGVFSGKFLGFRVSQRGIEANLDKIRAILEMQPPRTIKETQGLTGGSQRSIASSLDQPISACPSSKYSERLLSGRTNALRGVEERYPPMEKLAFALVITARKLRLYFQAHTLVLLTNHPLWKAMNKPDSAGRLIQWSIELSKFDIDYRPRTVIKAQALADFITEFTTKDDEPKEDEEQISRWTTHIDGLSIKNVVGIGVILESPEGDIIKRAIRLQYATTNNEAEYEALLTGLKLAKALGATELDICSDSQLILGQFREVKLNHIPREQNMATDQLAKSASSDTSNDETEVIKQSNIQTIEEVICQFGIPQVLVSDNRKQFDNLRFRQFSQELGIHNHYSSPGHPQANEQVEVTNQSLLKLIKTRLDGAKGLWPEELPSILWAYRTTVRILTGETPFRMTYGSEVVVPVEIGITTFRTLTYDDQQNEGQIRLNLNLIDEVREKAKTRMKRYQENMACHYNTKFKPRKFSIGDLVLQKITLATKDPTQGKLGPNWEGPYKVIEIC</sequence>
<keyword evidence="1" id="KW-0808">Transferase</keyword>
<dbReference type="Pfam" id="PF00078">
    <property type="entry name" value="RVT_1"/>
    <property type="match status" value="1"/>
</dbReference>
<evidence type="ECO:0000256" key="3">
    <source>
        <dbReference type="ARBA" id="ARBA00022722"/>
    </source>
</evidence>
<dbReference type="InterPro" id="IPR002156">
    <property type="entry name" value="RNaseH_domain"/>
</dbReference>
<organism evidence="9">
    <name type="scientific">Fagus sylvatica</name>
    <name type="common">Beechnut</name>
    <dbReference type="NCBI Taxonomy" id="28930"/>
    <lineage>
        <taxon>Eukaryota</taxon>
        <taxon>Viridiplantae</taxon>
        <taxon>Streptophyta</taxon>
        <taxon>Embryophyta</taxon>
        <taxon>Tracheophyta</taxon>
        <taxon>Spermatophyta</taxon>
        <taxon>Magnoliopsida</taxon>
        <taxon>eudicotyledons</taxon>
        <taxon>Gunneridae</taxon>
        <taxon>Pentapetalae</taxon>
        <taxon>rosids</taxon>
        <taxon>fabids</taxon>
        <taxon>Fagales</taxon>
        <taxon>Fagaceae</taxon>
        <taxon>Fagus</taxon>
    </lineage>
</organism>
<dbReference type="CDD" id="cd09279">
    <property type="entry name" value="RNase_HI_like"/>
    <property type="match status" value="1"/>
</dbReference>
<dbReference type="Pfam" id="PF17917">
    <property type="entry name" value="RT_RNaseH"/>
    <property type="match status" value="1"/>
</dbReference>
<dbReference type="Gene3D" id="3.30.70.270">
    <property type="match status" value="1"/>
</dbReference>
<evidence type="ECO:0000256" key="7">
    <source>
        <dbReference type="SAM" id="MobiDB-lite"/>
    </source>
</evidence>
<dbReference type="PANTHER" id="PTHR48475">
    <property type="entry name" value="RIBONUCLEASE H"/>
    <property type="match status" value="1"/>
</dbReference>
<dbReference type="InterPro" id="IPR036397">
    <property type="entry name" value="RNaseH_sf"/>
</dbReference>
<dbReference type="GO" id="GO:0015074">
    <property type="term" value="P:DNA integration"/>
    <property type="evidence" value="ECO:0007669"/>
    <property type="project" value="InterPro"/>
</dbReference>
<reference evidence="9" key="1">
    <citation type="submission" date="2018-02" db="EMBL/GenBank/DDBJ databases">
        <authorList>
            <person name="Cohen D.B."/>
            <person name="Kent A.D."/>
        </authorList>
    </citation>
    <scope>NUCLEOTIDE SEQUENCE</scope>
</reference>
<evidence type="ECO:0000259" key="8">
    <source>
        <dbReference type="PROSITE" id="PS50994"/>
    </source>
</evidence>
<evidence type="ECO:0000256" key="1">
    <source>
        <dbReference type="ARBA" id="ARBA00022679"/>
    </source>
</evidence>
<keyword evidence="6" id="KW-0695">RNA-directed DNA polymerase</keyword>
<evidence type="ECO:0000256" key="4">
    <source>
        <dbReference type="ARBA" id="ARBA00022759"/>
    </source>
</evidence>
<name>A0A2N9EK56_FAGSY</name>
<dbReference type="GO" id="GO:0004523">
    <property type="term" value="F:RNA-DNA hybrid ribonuclease activity"/>
    <property type="evidence" value="ECO:0007669"/>
    <property type="project" value="InterPro"/>
</dbReference>
<dbReference type="InterPro" id="IPR001584">
    <property type="entry name" value="Integrase_cat-core"/>
</dbReference>
<dbReference type="PANTHER" id="PTHR48475:SF2">
    <property type="entry name" value="RIBONUCLEASE H"/>
    <property type="match status" value="1"/>
</dbReference>
<feature type="region of interest" description="Disordered" evidence="7">
    <location>
        <begin position="1"/>
        <end position="81"/>
    </location>
</feature>
<accession>A0A2N9EK56</accession>
<evidence type="ECO:0000256" key="2">
    <source>
        <dbReference type="ARBA" id="ARBA00022695"/>
    </source>
</evidence>
<dbReference type="SUPFAM" id="SSF53098">
    <property type="entry name" value="Ribonuclease H-like"/>
    <property type="match status" value="2"/>
</dbReference>
<dbReference type="InterPro" id="IPR000477">
    <property type="entry name" value="RT_dom"/>
</dbReference>
<protein>
    <recommendedName>
        <fullName evidence="8">Integrase catalytic domain-containing protein</fullName>
    </recommendedName>
</protein>
<evidence type="ECO:0000256" key="5">
    <source>
        <dbReference type="ARBA" id="ARBA00022801"/>
    </source>
</evidence>
<keyword evidence="4" id="KW-0255">Endonuclease</keyword>